<dbReference type="Gene3D" id="2.60.40.10">
    <property type="entry name" value="Immunoglobulins"/>
    <property type="match status" value="1"/>
</dbReference>
<dbReference type="PANTHER" id="PTHR11036:SF135">
    <property type="entry name" value="SEMAPHORIN 4D ISOFORM X1-RELATED"/>
    <property type="match status" value="1"/>
</dbReference>
<dbReference type="GO" id="GO:0001755">
    <property type="term" value="P:neural crest cell migration"/>
    <property type="evidence" value="ECO:0007669"/>
    <property type="project" value="TreeGrafter"/>
</dbReference>
<dbReference type="InterPro" id="IPR036352">
    <property type="entry name" value="Semap_dom_sf"/>
</dbReference>
<dbReference type="AlphaFoldDB" id="A0A667XH87"/>
<dbReference type="InterPro" id="IPR027231">
    <property type="entry name" value="Semaphorin"/>
</dbReference>
<keyword evidence="6" id="KW-0393">Immunoglobulin domain</keyword>
<gene>
    <name evidence="9" type="primary">LOC115376269</name>
</gene>
<dbReference type="Gene3D" id="2.130.10.10">
    <property type="entry name" value="YVTN repeat-like/Quinoprotein amine dehydrogenase"/>
    <property type="match status" value="1"/>
</dbReference>
<keyword evidence="10" id="KW-1185">Reference proteome</keyword>
<dbReference type="Ensembl" id="ENSMMDT00005017489.1">
    <property type="protein sequence ID" value="ENSMMDP00005017060.1"/>
    <property type="gene ID" value="ENSMMDG00005008607.1"/>
</dbReference>
<dbReference type="GO" id="GO:0071526">
    <property type="term" value="P:semaphorin-plexin signaling pathway"/>
    <property type="evidence" value="ECO:0007669"/>
    <property type="project" value="TreeGrafter"/>
</dbReference>
<evidence type="ECO:0000259" key="8">
    <source>
        <dbReference type="PROSITE" id="PS51004"/>
    </source>
</evidence>
<dbReference type="GO" id="GO:0000122">
    <property type="term" value="P:negative regulation of transcription by RNA polymerase II"/>
    <property type="evidence" value="ECO:0007669"/>
    <property type="project" value="TreeGrafter"/>
</dbReference>
<dbReference type="GO" id="GO:0007411">
    <property type="term" value="P:axon guidance"/>
    <property type="evidence" value="ECO:0007669"/>
    <property type="project" value="TreeGrafter"/>
</dbReference>
<sequence>MKGKDAEDCENYIKALHTTQDGKFLVCGTNAFDPICDHMVSTNGTLILEGSHQRGRGSVPFDPHQMQTSLMVGKYRSVLHVLMPSLRSGPARLCLSSYRHLLFMVESKQQIAIGSEDGDDDNVFLFFTEKAAEQLSGNIRVSRIARVCKGDMGGRRTLQMKWTTYLKARLDCPLAHSGMPSLVQDVFLLEDPDNWRDSIFYGTFTSEPETSGTWGQSAVCAYKLSDVTEAFRGRFLTRLHSGRWDIYTGEVPVPRPGSCINNKIRATGVTSSLDLPDQSLLFVKEHPLMESAVRPVSGKPLLVQAGTHFSKIIVERVPSLDGAQHHVMFIGTDSGWLQKAVWFSGEGSHIIEELQLFQTPQPVSFLQLSSTTGQLYTGSRDVVVQIDTSECSSYTSCYDCVLARDPYCGWDQVTLQCAPAAGASSRIQSLNDGDVSMCPPSEVKTKPVVIHLDIGTSELIPCSPEVNLPVSWKFPDTVVLPSDRHMVINNDLLITRATKSDAGLYNCETVETVKGNKHYQTVVQYLLLVQDTNSADPLQTAAIVFSFVANLVNIALYITIVVAETIPNCSCSSSCAIIRCVATTDEDHRDALENDHHNDYDHRDNYVVILIPEDVVDHQGYNNNHDNYEVNEIPEEELEHQGCGDH</sequence>
<evidence type="ECO:0000256" key="3">
    <source>
        <dbReference type="ARBA" id="ARBA00023136"/>
    </source>
</evidence>
<dbReference type="Gene3D" id="3.30.1680.10">
    <property type="entry name" value="ligand-binding face of the semaphorins, domain 2"/>
    <property type="match status" value="1"/>
</dbReference>
<dbReference type="Proteomes" id="UP000472263">
    <property type="component" value="Chromosome 18"/>
</dbReference>
<evidence type="ECO:0000256" key="6">
    <source>
        <dbReference type="ARBA" id="ARBA00023319"/>
    </source>
</evidence>
<dbReference type="GO" id="GO:0030215">
    <property type="term" value="F:semaphorin receptor binding"/>
    <property type="evidence" value="ECO:0007669"/>
    <property type="project" value="InterPro"/>
</dbReference>
<dbReference type="InterPro" id="IPR002165">
    <property type="entry name" value="Plexin_repeat"/>
</dbReference>
<organism evidence="9 10">
    <name type="scientific">Myripristis murdjan</name>
    <name type="common">pinecone soldierfish</name>
    <dbReference type="NCBI Taxonomy" id="586833"/>
    <lineage>
        <taxon>Eukaryota</taxon>
        <taxon>Metazoa</taxon>
        <taxon>Chordata</taxon>
        <taxon>Craniata</taxon>
        <taxon>Vertebrata</taxon>
        <taxon>Euteleostomi</taxon>
        <taxon>Actinopterygii</taxon>
        <taxon>Neopterygii</taxon>
        <taxon>Teleostei</taxon>
        <taxon>Neoteleostei</taxon>
        <taxon>Acanthomorphata</taxon>
        <taxon>Holocentriformes</taxon>
        <taxon>Holocentridae</taxon>
        <taxon>Myripristis</taxon>
    </lineage>
</organism>
<evidence type="ECO:0000256" key="7">
    <source>
        <dbReference type="PROSITE-ProRule" id="PRU00352"/>
    </source>
</evidence>
<dbReference type="GO" id="GO:0043931">
    <property type="term" value="P:ossification involved in bone maturation"/>
    <property type="evidence" value="ECO:0007669"/>
    <property type="project" value="TreeGrafter"/>
</dbReference>
<dbReference type="InterPro" id="IPR016201">
    <property type="entry name" value="PSI"/>
</dbReference>
<dbReference type="Pfam" id="PF01403">
    <property type="entry name" value="Sema"/>
    <property type="match status" value="1"/>
</dbReference>
<dbReference type="InParanoid" id="A0A667XH87"/>
<dbReference type="Pfam" id="PF00047">
    <property type="entry name" value="ig"/>
    <property type="match status" value="1"/>
</dbReference>
<dbReference type="SMART" id="SM00423">
    <property type="entry name" value="PSI"/>
    <property type="match status" value="1"/>
</dbReference>
<evidence type="ECO:0000256" key="1">
    <source>
        <dbReference type="ARBA" id="ARBA00004370"/>
    </source>
</evidence>
<dbReference type="PROSITE" id="PS51004">
    <property type="entry name" value="SEMA"/>
    <property type="match status" value="1"/>
</dbReference>
<dbReference type="GeneTree" id="ENSGT00940000165728"/>
<dbReference type="GO" id="GO:0005886">
    <property type="term" value="C:plasma membrane"/>
    <property type="evidence" value="ECO:0007669"/>
    <property type="project" value="TreeGrafter"/>
</dbReference>
<dbReference type="InterPro" id="IPR015943">
    <property type="entry name" value="WD40/YVTN_repeat-like_dom_sf"/>
</dbReference>
<keyword evidence="5" id="KW-0325">Glycoprotein</keyword>
<accession>A0A667XH87</accession>
<dbReference type="PANTHER" id="PTHR11036">
    <property type="entry name" value="SEMAPHORIN"/>
    <property type="match status" value="1"/>
</dbReference>
<evidence type="ECO:0000313" key="10">
    <source>
        <dbReference type="Proteomes" id="UP000472263"/>
    </source>
</evidence>
<dbReference type="SUPFAM" id="SSF101912">
    <property type="entry name" value="Sema domain"/>
    <property type="match status" value="1"/>
</dbReference>
<reference evidence="9" key="2">
    <citation type="submission" date="2025-08" db="UniProtKB">
        <authorList>
            <consortium name="Ensembl"/>
        </authorList>
    </citation>
    <scope>IDENTIFICATION</scope>
</reference>
<dbReference type="GO" id="GO:0045499">
    <property type="term" value="F:chemorepellent activity"/>
    <property type="evidence" value="ECO:0007669"/>
    <property type="project" value="TreeGrafter"/>
</dbReference>
<reference evidence="9" key="3">
    <citation type="submission" date="2025-09" db="UniProtKB">
        <authorList>
            <consortium name="Ensembl"/>
        </authorList>
    </citation>
    <scope>IDENTIFICATION</scope>
</reference>
<dbReference type="InterPro" id="IPR001627">
    <property type="entry name" value="Semap_dom"/>
</dbReference>
<dbReference type="SMART" id="SM00630">
    <property type="entry name" value="Sema"/>
    <property type="match status" value="1"/>
</dbReference>
<evidence type="ECO:0000256" key="2">
    <source>
        <dbReference type="ARBA" id="ARBA00009492"/>
    </source>
</evidence>
<keyword evidence="3" id="KW-0472">Membrane</keyword>
<dbReference type="InterPro" id="IPR013151">
    <property type="entry name" value="Immunoglobulin_dom"/>
</dbReference>
<comment type="caution">
    <text evidence="7">Lacks conserved residue(s) required for the propagation of feature annotation.</text>
</comment>
<dbReference type="GO" id="GO:0005615">
    <property type="term" value="C:extracellular space"/>
    <property type="evidence" value="ECO:0007669"/>
    <property type="project" value="TreeGrafter"/>
</dbReference>
<name>A0A667XH87_9TELE</name>
<reference evidence="9" key="1">
    <citation type="submission" date="2019-06" db="EMBL/GenBank/DDBJ databases">
        <authorList>
            <consortium name="Wellcome Sanger Institute Data Sharing"/>
        </authorList>
    </citation>
    <scope>NUCLEOTIDE SEQUENCE [LARGE SCALE GENOMIC DNA]</scope>
</reference>
<dbReference type="SUPFAM" id="SSF48726">
    <property type="entry name" value="Immunoglobulin"/>
    <property type="match status" value="1"/>
</dbReference>
<evidence type="ECO:0000256" key="5">
    <source>
        <dbReference type="ARBA" id="ARBA00023180"/>
    </source>
</evidence>
<evidence type="ECO:0000256" key="4">
    <source>
        <dbReference type="ARBA" id="ARBA00023157"/>
    </source>
</evidence>
<dbReference type="InterPro" id="IPR036179">
    <property type="entry name" value="Ig-like_dom_sf"/>
</dbReference>
<proteinExistence type="inferred from homology"/>
<keyword evidence="4" id="KW-1015">Disulfide bond</keyword>
<protein>
    <recommendedName>
        <fullName evidence="8">Sema domain-containing protein</fullName>
    </recommendedName>
</protein>
<comment type="subcellular location">
    <subcellularLocation>
        <location evidence="1">Membrane</location>
    </subcellularLocation>
</comment>
<dbReference type="Pfam" id="PF01437">
    <property type="entry name" value="PSI"/>
    <property type="match status" value="1"/>
</dbReference>
<dbReference type="InterPro" id="IPR013783">
    <property type="entry name" value="Ig-like_fold"/>
</dbReference>
<feature type="domain" description="Sema" evidence="8">
    <location>
        <begin position="1"/>
        <end position="388"/>
    </location>
</feature>
<comment type="similarity">
    <text evidence="2">Belongs to the semaphorin family.</text>
</comment>
<dbReference type="SUPFAM" id="SSF103575">
    <property type="entry name" value="Plexin repeat"/>
    <property type="match status" value="1"/>
</dbReference>
<dbReference type="GO" id="GO:0030335">
    <property type="term" value="P:positive regulation of cell migration"/>
    <property type="evidence" value="ECO:0007669"/>
    <property type="project" value="TreeGrafter"/>
</dbReference>
<evidence type="ECO:0000313" key="9">
    <source>
        <dbReference type="Ensembl" id="ENSMMDP00005017060.1"/>
    </source>
</evidence>